<dbReference type="EMBL" id="FQVF01000003">
    <property type="protein sequence ID" value="SHE57620.1"/>
    <property type="molecule type" value="Genomic_DNA"/>
</dbReference>
<accession>A0A1M4UM21</accession>
<dbReference type="STRING" id="1122206.SAMN02745753_00436"/>
<evidence type="ECO:0008006" key="3">
    <source>
        <dbReference type="Google" id="ProtNLM"/>
    </source>
</evidence>
<protein>
    <recommendedName>
        <fullName evidence="3">CENP-V/GFA domain-containing protein</fullName>
    </recommendedName>
</protein>
<dbReference type="RefSeq" id="WP_072838096.1">
    <property type="nucleotide sequence ID" value="NZ_FQVF01000003.1"/>
</dbReference>
<organism evidence="1 2">
    <name type="scientific">Marinomonas polaris DSM 16579</name>
    <dbReference type="NCBI Taxonomy" id="1122206"/>
    <lineage>
        <taxon>Bacteria</taxon>
        <taxon>Pseudomonadati</taxon>
        <taxon>Pseudomonadota</taxon>
        <taxon>Gammaproteobacteria</taxon>
        <taxon>Oceanospirillales</taxon>
        <taxon>Oceanospirillaceae</taxon>
        <taxon>Marinomonas</taxon>
    </lineage>
</organism>
<name>A0A1M4UM21_9GAMM</name>
<evidence type="ECO:0000313" key="1">
    <source>
        <dbReference type="EMBL" id="SHE57620.1"/>
    </source>
</evidence>
<evidence type="ECO:0000313" key="2">
    <source>
        <dbReference type="Proteomes" id="UP000184517"/>
    </source>
</evidence>
<dbReference type="Proteomes" id="UP000184517">
    <property type="component" value="Unassembled WGS sequence"/>
</dbReference>
<dbReference type="OrthoDB" id="5500342at2"/>
<dbReference type="AlphaFoldDB" id="A0A1M4UM21"/>
<dbReference type="Pfam" id="PF19648">
    <property type="entry name" value="DUF6151"/>
    <property type="match status" value="1"/>
</dbReference>
<reference evidence="2" key="1">
    <citation type="submission" date="2016-11" db="EMBL/GenBank/DDBJ databases">
        <authorList>
            <person name="Varghese N."/>
            <person name="Submissions S."/>
        </authorList>
    </citation>
    <scope>NUCLEOTIDE SEQUENCE [LARGE SCALE GENOMIC DNA]</scope>
    <source>
        <strain evidence="2">DSM 16579</strain>
    </source>
</reference>
<keyword evidence="2" id="KW-1185">Reference proteome</keyword>
<gene>
    <name evidence="1" type="ORF">SAMN02745753_00436</name>
</gene>
<sequence length="194" mass="21197">MPEIDLKCACGTVKGKATAESAKMGTRITCCCDDCQAFAQFLGQEDSVLDQYGGTDIFQIPVSYLTISEGKSEIACIKLSSKGMYRWYAKCCNTPIGNTFGVGGPFIGVIHSFMDNTQTRDADLGKSRGYVLTKYAKTPVPENLKASSLSINFRMVTKILSWKLKGLNKPSELFNNDGQPICEPHILDKKVQGS</sequence>
<proteinExistence type="predicted"/>
<dbReference type="InterPro" id="IPR046149">
    <property type="entry name" value="DUF6151"/>
</dbReference>